<dbReference type="PANTHER" id="PTHR48029">
    <property type="entry name" value="NUCLEOLAR PROTEIN 8"/>
    <property type="match status" value="1"/>
</dbReference>
<evidence type="ECO:0000313" key="3">
    <source>
        <dbReference type="EMBL" id="CAF3749372.1"/>
    </source>
</evidence>
<dbReference type="EMBL" id="CAJOBB010000777">
    <property type="protein sequence ID" value="CAF3749372.1"/>
    <property type="molecule type" value="Genomic_DNA"/>
</dbReference>
<dbReference type="GO" id="GO:0003723">
    <property type="term" value="F:RNA binding"/>
    <property type="evidence" value="ECO:0007669"/>
    <property type="project" value="UniProtKB-KW"/>
</dbReference>
<evidence type="ECO:0000256" key="1">
    <source>
        <dbReference type="ARBA" id="ARBA00022884"/>
    </source>
</evidence>
<reference evidence="3" key="1">
    <citation type="submission" date="2021-02" db="EMBL/GenBank/DDBJ databases">
        <authorList>
            <person name="Nowell W R."/>
        </authorList>
    </citation>
    <scope>NUCLEOTIDE SEQUENCE</scope>
</reference>
<feature type="region of interest" description="Disordered" evidence="2">
    <location>
        <begin position="1"/>
        <end position="20"/>
    </location>
</feature>
<name>A0A818Y6J9_9BILA</name>
<dbReference type="AlphaFoldDB" id="A0A818Y6J9"/>
<comment type="caution">
    <text evidence="3">The sequence shown here is derived from an EMBL/GenBank/DDBJ whole genome shotgun (WGS) entry which is preliminary data.</text>
</comment>
<feature type="compositionally biased region" description="Polar residues" evidence="2">
    <location>
        <begin position="1"/>
        <end position="10"/>
    </location>
</feature>
<sequence length="463" mass="53902">MTNQQSNIESIRSIKANEQRLKSLEDYEREKQNKKRLIKDSSTVNLNKKTHYTFDSDNEDGDGNNQPKEFIEKKIKLFDDNDELDVEEHFSTKKIPKKKRKLQDLQARLTTTSDPRFQFSEQFLDERDKNINDDEEKDDNEEEINEVSFEEEKNKSLAILDQITNAKNVISKPKPKTKMIRFDPSKTEHRIYEINSEVKLNDDNFNTSDNTKPKSILKRIIGTTPILDSKRTYDFDETKLKTLFDKTADSTSTSNGNGQFQFQFFNNQELVTLPAPKIAQVAKPISNGKSKLFLNKPGDTSSEEDDDEKQEQAKLKDQLVNDTFFFFDIDVRLKDGLEGFVRTEDLNELERTWPTKRKEIGEALRTKHRKAIQRKDKHRVFNHRHRQRQQPSIYIMFVPSDGGSSSGMGGRRTGSNRSSSKWDYVKTFYSDQAKWDVIKSIGFFAVAIYMIRDLASNDLLPME</sequence>
<proteinExistence type="predicted"/>
<protein>
    <submittedName>
        <fullName evidence="3">Uncharacterized protein</fullName>
    </submittedName>
</protein>
<evidence type="ECO:0000256" key="2">
    <source>
        <dbReference type="SAM" id="MobiDB-lite"/>
    </source>
</evidence>
<accession>A0A818Y6J9</accession>
<feature type="compositionally biased region" description="Acidic residues" evidence="2">
    <location>
        <begin position="133"/>
        <end position="149"/>
    </location>
</feature>
<feature type="region of interest" description="Disordered" evidence="2">
    <location>
        <begin position="122"/>
        <end position="150"/>
    </location>
</feature>
<feature type="region of interest" description="Disordered" evidence="2">
    <location>
        <begin position="289"/>
        <end position="309"/>
    </location>
</feature>
<dbReference type="PANTHER" id="PTHR48029:SF1">
    <property type="entry name" value="NUCLEOLAR PROTEIN 8"/>
    <property type="match status" value="1"/>
</dbReference>
<organism evidence="3 4">
    <name type="scientific">Adineta steineri</name>
    <dbReference type="NCBI Taxonomy" id="433720"/>
    <lineage>
        <taxon>Eukaryota</taxon>
        <taxon>Metazoa</taxon>
        <taxon>Spiralia</taxon>
        <taxon>Gnathifera</taxon>
        <taxon>Rotifera</taxon>
        <taxon>Eurotatoria</taxon>
        <taxon>Bdelloidea</taxon>
        <taxon>Adinetida</taxon>
        <taxon>Adinetidae</taxon>
        <taxon>Adineta</taxon>
    </lineage>
</organism>
<dbReference type="Proteomes" id="UP000663868">
    <property type="component" value="Unassembled WGS sequence"/>
</dbReference>
<feature type="region of interest" description="Disordered" evidence="2">
    <location>
        <begin position="25"/>
        <end position="67"/>
    </location>
</feature>
<keyword evidence="1" id="KW-0694">RNA-binding</keyword>
<evidence type="ECO:0000313" key="4">
    <source>
        <dbReference type="Proteomes" id="UP000663868"/>
    </source>
</evidence>
<gene>
    <name evidence="3" type="ORF">KXQ929_LOCUS14146</name>
</gene>